<feature type="compositionally biased region" description="Polar residues" evidence="1">
    <location>
        <begin position="631"/>
        <end position="651"/>
    </location>
</feature>
<keyword evidence="4" id="KW-1185">Reference proteome</keyword>
<dbReference type="AlphaFoldDB" id="A0A9N9TH32"/>
<keyword evidence="2" id="KW-0732">Signal</keyword>
<feature type="chain" id="PRO_5040478511" evidence="2">
    <location>
        <begin position="23"/>
        <end position="1111"/>
    </location>
</feature>
<evidence type="ECO:0000313" key="3">
    <source>
        <dbReference type="EMBL" id="CAG9853691.1"/>
    </source>
</evidence>
<feature type="compositionally biased region" description="Pro residues" evidence="1">
    <location>
        <begin position="713"/>
        <end position="725"/>
    </location>
</feature>
<organism evidence="3 4">
    <name type="scientific">Phyllotreta striolata</name>
    <name type="common">Striped flea beetle</name>
    <name type="synonym">Crioceris striolata</name>
    <dbReference type="NCBI Taxonomy" id="444603"/>
    <lineage>
        <taxon>Eukaryota</taxon>
        <taxon>Metazoa</taxon>
        <taxon>Ecdysozoa</taxon>
        <taxon>Arthropoda</taxon>
        <taxon>Hexapoda</taxon>
        <taxon>Insecta</taxon>
        <taxon>Pterygota</taxon>
        <taxon>Neoptera</taxon>
        <taxon>Endopterygota</taxon>
        <taxon>Coleoptera</taxon>
        <taxon>Polyphaga</taxon>
        <taxon>Cucujiformia</taxon>
        <taxon>Chrysomeloidea</taxon>
        <taxon>Chrysomelidae</taxon>
        <taxon>Galerucinae</taxon>
        <taxon>Alticini</taxon>
        <taxon>Phyllotreta</taxon>
    </lineage>
</organism>
<dbReference type="EMBL" id="OU900094">
    <property type="protein sequence ID" value="CAG9853691.1"/>
    <property type="molecule type" value="Genomic_DNA"/>
</dbReference>
<feature type="signal peptide" evidence="2">
    <location>
        <begin position="1"/>
        <end position="22"/>
    </location>
</feature>
<reference evidence="3" key="1">
    <citation type="submission" date="2022-01" db="EMBL/GenBank/DDBJ databases">
        <authorList>
            <person name="King R."/>
        </authorList>
    </citation>
    <scope>NUCLEOTIDE SEQUENCE</scope>
</reference>
<name>A0A9N9TH32_PHYSR</name>
<protein>
    <submittedName>
        <fullName evidence="3">Uncharacterized protein</fullName>
    </submittedName>
</protein>
<feature type="compositionally biased region" description="Basic residues" evidence="1">
    <location>
        <begin position="698"/>
        <end position="709"/>
    </location>
</feature>
<evidence type="ECO:0000256" key="2">
    <source>
        <dbReference type="SAM" id="SignalP"/>
    </source>
</evidence>
<sequence>MKQQIYLLLSLTLHVGLSSCYGHGVKGSFSKSFSSSSASASSSAFSGSFSSGSDGDDLNNAVKSGSGAFSTAIANAGLNGAPAQAVSGSGSFAHSNSGSYSGSLSGHNADVGEGKTTAHFHNGGAGFNGQIPVVVSGSGSLSGANSGFLPPTVGGNPQGSKCAGNSVCNSGYNNQGTYSGQQGVNAVLGTQGQDVNINDVAKESGAFVNDFNIPDEFIPESQPKYHFPGPDGSIHSSKPAHGGAGVVTYEPQFPQIPTYSYVGASDGSYKPGECKSCKGPFPGPKGSIHDFKPVSHSEGNAPSWTPEQPQQPQRPQQPLPPLVRPTIDYSKLPGPSGSIYDSKPVTHAGNIPVAVIPSGTPYNQVPSVNKVPQVQPGYNQEKQWIKPGSIALKFIGKLPGPMGSIYTSFPVGKVGPNTQHVPVLTPTNTPTGKPGCTDGQCDEYGGRLSCHGVDCFGPGKKPDNVHFSNANSQANSNTKQEHENVNFNFGHPTLRPDEPDCLKGQCNTGPVKKPGNVHFSNANSQANSNNEHGNINYNFDHPSLRPEEPDCSRGQCNIDGAYHPEKSVPGLPGKTCSGLACLDHVNTQVNIPVPVTIVPQRVPDHNDEEHPKFDFDIDLRQKPEDKFDFPPSNNYNNKHTFSGNANSNTNAAHEGNINVHIGQKPDRTPNDIPVEAENPTTGKPVSGSRDFLLPGNKPYHHHHVVRPHHPNPENHPTPTHQPPQTPDSNYYKCTSESCNLPKPSEEPHTEELDVTIKCEGGNCERKYYSCTGSSCPLPHPLPNPLQPGKAPVKSGQLPLLFPNPFQPGKVPVQSGPERPVQPVIGVSVCTGESCKLPKPSGIPHQHVHVNPGCQGNQCKFGSDDRINNYPPYFEIPVPSQENRPLNSVGQFSGSNSAAKADGISYEEQINISDLPLDYSSDVSFNKNQGATKSKVGCTQGNCQLIPGSYSPGFVSGNVVIEKGNQQEIPVVLFPVTPCQGGKCSNQPCGNGKCGQGANGAQFGGHSEAVSGSFSGSTSHGGVNGCKNGACGLIPAGGGSYSGSSAFSGATSGSFANSNGPESGLKAIKDLITGLGQGVPGFNGASSFSHSGSSSYGSGFSGSYSSAGSSSY</sequence>
<evidence type="ECO:0000256" key="1">
    <source>
        <dbReference type="SAM" id="MobiDB-lite"/>
    </source>
</evidence>
<proteinExistence type="predicted"/>
<gene>
    <name evidence="3" type="ORF">PHYEVI_LOCUS163</name>
</gene>
<accession>A0A9N9TH32</accession>
<dbReference type="OrthoDB" id="6782955at2759"/>
<dbReference type="Proteomes" id="UP001153712">
    <property type="component" value="Chromosome 1"/>
</dbReference>
<evidence type="ECO:0000313" key="4">
    <source>
        <dbReference type="Proteomes" id="UP001153712"/>
    </source>
</evidence>
<feature type="region of interest" description="Disordered" evidence="1">
    <location>
        <begin position="285"/>
        <end position="341"/>
    </location>
</feature>
<feature type="region of interest" description="Disordered" evidence="1">
    <location>
        <begin position="1089"/>
        <end position="1111"/>
    </location>
</feature>
<feature type="region of interest" description="Disordered" evidence="1">
    <location>
        <begin position="622"/>
        <end position="747"/>
    </location>
</feature>
<feature type="compositionally biased region" description="Polar residues" evidence="1">
    <location>
        <begin position="727"/>
        <end position="738"/>
    </location>
</feature>
<dbReference type="PROSITE" id="PS51257">
    <property type="entry name" value="PROKAR_LIPOPROTEIN"/>
    <property type="match status" value="1"/>
</dbReference>